<accession>A0A1R4HB66</accession>
<dbReference type="Proteomes" id="UP000195667">
    <property type="component" value="Unassembled WGS sequence"/>
</dbReference>
<organism evidence="2 3">
    <name type="scientific">Crenothrix polyspora</name>
    <dbReference type="NCBI Taxonomy" id="360316"/>
    <lineage>
        <taxon>Bacteria</taxon>
        <taxon>Pseudomonadati</taxon>
        <taxon>Pseudomonadota</taxon>
        <taxon>Gammaproteobacteria</taxon>
        <taxon>Methylococcales</taxon>
        <taxon>Crenotrichaceae</taxon>
        <taxon>Crenothrix</taxon>
    </lineage>
</organism>
<sequence>MNKKTILFLSALDFKDKSIQVIRKTPEAYADAGWNVHYVVGRDESRHGNYFYENIIECAGVKAYRFKWPLQGLRDRISSRVPLLLLTRLISLLVIFKLAWHGAKILRTTKVDVVYGYEMQGVLAMNVLRLLRLTQDAKKISRFQGVFYIKEMLNAKQYRRIFFNIDTFLALWLPSQLCIMTNDGTQGDKILTKIKSRNLSALKFWVNGVDRHTPETEQVQQIKHALQLAEEPIFISVSRLVPCKGVDKTIKTLSILKNSHNIKKFKCLILGEGQERKNLEDLAKHLGLSENILFMGSVSNSVVKNYLECADYFISTYDSSNVGNPLLEAISANKIIFTLNNGDTGDWISSGINGFIYDIDDTLLTAMAKDMFNVIQDNKLRAKLIEGVKNTAATKLWSWDERLKAEINAVDSLFIQ</sequence>
<evidence type="ECO:0000313" key="2">
    <source>
        <dbReference type="EMBL" id="SJM93459.1"/>
    </source>
</evidence>
<feature type="domain" description="Glycosyl transferase family 1" evidence="1">
    <location>
        <begin position="228"/>
        <end position="389"/>
    </location>
</feature>
<dbReference type="GO" id="GO:0016757">
    <property type="term" value="F:glycosyltransferase activity"/>
    <property type="evidence" value="ECO:0007669"/>
    <property type="project" value="InterPro"/>
</dbReference>
<dbReference type="EMBL" id="FUKI01000119">
    <property type="protein sequence ID" value="SJM93459.1"/>
    <property type="molecule type" value="Genomic_DNA"/>
</dbReference>
<evidence type="ECO:0000313" key="3">
    <source>
        <dbReference type="Proteomes" id="UP000195667"/>
    </source>
</evidence>
<dbReference type="OrthoDB" id="8523124at2"/>
<keyword evidence="2" id="KW-0808">Transferase</keyword>
<dbReference type="PANTHER" id="PTHR12526:SF627">
    <property type="entry name" value="D-RHAMNOSYLTRANSFERASE WBPZ"/>
    <property type="match status" value="1"/>
</dbReference>
<name>A0A1R4HB66_9GAMM</name>
<proteinExistence type="predicted"/>
<protein>
    <submittedName>
        <fullName evidence="2">Putative Glycosyl transferase family 1</fullName>
    </submittedName>
</protein>
<reference evidence="3" key="1">
    <citation type="submission" date="2017-02" db="EMBL/GenBank/DDBJ databases">
        <authorList>
            <person name="Daims H."/>
        </authorList>
    </citation>
    <scope>NUCLEOTIDE SEQUENCE [LARGE SCALE GENOMIC DNA]</scope>
</reference>
<dbReference type="PANTHER" id="PTHR12526">
    <property type="entry name" value="GLYCOSYLTRANSFERASE"/>
    <property type="match status" value="1"/>
</dbReference>
<evidence type="ECO:0000259" key="1">
    <source>
        <dbReference type="Pfam" id="PF00534"/>
    </source>
</evidence>
<dbReference type="InterPro" id="IPR001296">
    <property type="entry name" value="Glyco_trans_1"/>
</dbReference>
<dbReference type="Pfam" id="PF00534">
    <property type="entry name" value="Glycos_transf_1"/>
    <property type="match status" value="1"/>
</dbReference>
<dbReference type="SUPFAM" id="SSF53756">
    <property type="entry name" value="UDP-Glycosyltransferase/glycogen phosphorylase"/>
    <property type="match status" value="1"/>
</dbReference>
<dbReference type="AlphaFoldDB" id="A0A1R4HB66"/>
<dbReference type="GO" id="GO:1901135">
    <property type="term" value="P:carbohydrate derivative metabolic process"/>
    <property type="evidence" value="ECO:0007669"/>
    <property type="project" value="UniProtKB-ARBA"/>
</dbReference>
<dbReference type="Gene3D" id="3.40.50.2000">
    <property type="entry name" value="Glycogen Phosphorylase B"/>
    <property type="match status" value="2"/>
</dbReference>
<keyword evidence="3" id="KW-1185">Reference proteome</keyword>
<dbReference type="RefSeq" id="WP_087143849.1">
    <property type="nucleotide sequence ID" value="NZ_FUKI01000119.1"/>
</dbReference>
<gene>
    <name evidence="2" type="ORF">CRENPOLYSF1_430118</name>
</gene>